<evidence type="ECO:0000313" key="5">
    <source>
        <dbReference type="Proteomes" id="UP001550378"/>
    </source>
</evidence>
<feature type="transmembrane region" description="Helical" evidence="2">
    <location>
        <begin position="167"/>
        <end position="196"/>
    </location>
</feature>
<feature type="domain" description="DUF4190" evidence="3">
    <location>
        <begin position="120"/>
        <end position="185"/>
    </location>
</feature>
<accession>A0ABV2WEF5</accession>
<name>A0ABV2WEF5_9ACTN</name>
<proteinExistence type="predicted"/>
<evidence type="ECO:0000256" key="2">
    <source>
        <dbReference type="SAM" id="Phobius"/>
    </source>
</evidence>
<keyword evidence="2" id="KW-0472">Membrane</keyword>
<dbReference type="RefSeq" id="WP_359659025.1">
    <property type="nucleotide sequence ID" value="NZ_JBEXZO010000037.1"/>
</dbReference>
<dbReference type="InterPro" id="IPR025241">
    <property type="entry name" value="DUF4190"/>
</dbReference>
<feature type="compositionally biased region" description="Pro residues" evidence="1">
    <location>
        <begin position="54"/>
        <end position="69"/>
    </location>
</feature>
<dbReference type="EMBL" id="JBEXZR010000040">
    <property type="protein sequence ID" value="MEU0711738.1"/>
    <property type="molecule type" value="Genomic_DNA"/>
</dbReference>
<gene>
    <name evidence="4" type="ORF">ABZ508_30695</name>
</gene>
<protein>
    <submittedName>
        <fullName evidence="4">DUF4190 domain-containing protein</fullName>
    </submittedName>
</protein>
<dbReference type="Pfam" id="PF13828">
    <property type="entry name" value="DUF4190"/>
    <property type="match status" value="1"/>
</dbReference>
<feature type="transmembrane region" description="Helical" evidence="2">
    <location>
        <begin position="122"/>
        <end position="155"/>
    </location>
</feature>
<evidence type="ECO:0000256" key="1">
    <source>
        <dbReference type="SAM" id="MobiDB-lite"/>
    </source>
</evidence>
<sequence>MPETSDSNDPWAPPGSRPPRDRVDPPPYQPPARPPGVHDQPTVTSVPGAGTGELPPPPTAPGGPGPSAPGPYGYPAATPPGGTYGYPAATPPAGTYGYPGYPGYGAYGQPGWQPAPSNGMGIAALVLGIVSVVLFCMWGFGIVPGILALVFGVLGRKKVQRGEADNHGVALAGIILGAVGIVVSGAFLAFLIWAVATSEGGSGHRDGPGGDPFDTSLVVPARS</sequence>
<reference evidence="4 5" key="1">
    <citation type="submission" date="2024-06" db="EMBL/GenBank/DDBJ databases">
        <title>The Natural Products Discovery Center: Release of the First 8490 Sequenced Strains for Exploring Actinobacteria Biosynthetic Diversity.</title>
        <authorList>
            <person name="Kalkreuter E."/>
            <person name="Kautsar S.A."/>
            <person name="Yang D."/>
            <person name="Bader C.D."/>
            <person name="Teijaro C.N."/>
            <person name="Fluegel L."/>
            <person name="Davis C.M."/>
            <person name="Simpson J.R."/>
            <person name="Lauterbach L."/>
            <person name="Steele A.D."/>
            <person name="Gui C."/>
            <person name="Meng S."/>
            <person name="Li G."/>
            <person name="Viehrig K."/>
            <person name="Ye F."/>
            <person name="Su P."/>
            <person name="Kiefer A.F."/>
            <person name="Nichols A."/>
            <person name="Cepeda A.J."/>
            <person name="Yan W."/>
            <person name="Fan B."/>
            <person name="Jiang Y."/>
            <person name="Adhikari A."/>
            <person name="Zheng C.-J."/>
            <person name="Schuster L."/>
            <person name="Cowan T.M."/>
            <person name="Smanski M.J."/>
            <person name="Chevrette M.G."/>
            <person name="De Carvalho L.P.S."/>
            <person name="Shen B."/>
        </authorList>
    </citation>
    <scope>NUCLEOTIDE SEQUENCE [LARGE SCALE GENOMIC DNA]</scope>
    <source>
        <strain evidence="4 5">NPDC006337</strain>
    </source>
</reference>
<evidence type="ECO:0000313" key="4">
    <source>
        <dbReference type="EMBL" id="MEU0711738.1"/>
    </source>
</evidence>
<keyword evidence="5" id="KW-1185">Reference proteome</keyword>
<keyword evidence="2" id="KW-1133">Transmembrane helix</keyword>
<keyword evidence="2" id="KW-0812">Transmembrane</keyword>
<dbReference type="Proteomes" id="UP001550378">
    <property type="component" value="Unassembled WGS sequence"/>
</dbReference>
<evidence type="ECO:0000259" key="3">
    <source>
        <dbReference type="Pfam" id="PF13828"/>
    </source>
</evidence>
<feature type="region of interest" description="Disordered" evidence="1">
    <location>
        <begin position="1"/>
        <end position="74"/>
    </location>
</feature>
<comment type="caution">
    <text evidence="4">The sequence shown here is derived from an EMBL/GenBank/DDBJ whole genome shotgun (WGS) entry which is preliminary data.</text>
</comment>
<feature type="compositionally biased region" description="Pro residues" evidence="1">
    <location>
        <begin position="25"/>
        <end position="34"/>
    </location>
</feature>
<organism evidence="4 5">
    <name type="scientific">Streptomyces lavendulocolor</name>
    <dbReference type="NCBI Taxonomy" id="67316"/>
    <lineage>
        <taxon>Bacteria</taxon>
        <taxon>Bacillati</taxon>
        <taxon>Actinomycetota</taxon>
        <taxon>Actinomycetes</taxon>
        <taxon>Kitasatosporales</taxon>
        <taxon>Streptomycetaceae</taxon>
        <taxon>Streptomyces</taxon>
    </lineage>
</organism>